<dbReference type="KEGG" id="lbc:LACBIDRAFT_308961"/>
<dbReference type="InterPro" id="IPR037393">
    <property type="entry name" value="Bud22/SRFB1"/>
</dbReference>
<dbReference type="FunCoup" id="B0CV71">
    <property type="interactions" value="69"/>
</dbReference>
<feature type="compositionally biased region" description="Basic residues" evidence="2">
    <location>
        <begin position="313"/>
        <end position="322"/>
    </location>
</feature>
<gene>
    <name evidence="4" type="ORF">LACBIDRAFT_308961</name>
</gene>
<dbReference type="Proteomes" id="UP000001194">
    <property type="component" value="Unassembled WGS sequence"/>
</dbReference>
<dbReference type="GO" id="GO:0030686">
    <property type="term" value="C:90S preribosome"/>
    <property type="evidence" value="ECO:0007669"/>
    <property type="project" value="TreeGrafter"/>
</dbReference>
<feature type="compositionally biased region" description="Basic and acidic residues" evidence="2">
    <location>
        <begin position="302"/>
        <end position="312"/>
    </location>
</feature>
<dbReference type="InParanoid" id="B0CV71"/>
<dbReference type="GO" id="GO:0005634">
    <property type="term" value="C:nucleus"/>
    <property type="evidence" value="ECO:0007669"/>
    <property type="project" value="TreeGrafter"/>
</dbReference>
<evidence type="ECO:0000259" key="3">
    <source>
        <dbReference type="Pfam" id="PF09073"/>
    </source>
</evidence>
<organism evidence="5">
    <name type="scientific">Laccaria bicolor (strain S238N-H82 / ATCC MYA-4686)</name>
    <name type="common">Bicoloured deceiver</name>
    <name type="synonym">Laccaria laccata var. bicolor</name>
    <dbReference type="NCBI Taxonomy" id="486041"/>
    <lineage>
        <taxon>Eukaryota</taxon>
        <taxon>Fungi</taxon>
        <taxon>Dikarya</taxon>
        <taxon>Basidiomycota</taxon>
        <taxon>Agaricomycotina</taxon>
        <taxon>Agaricomycetes</taxon>
        <taxon>Agaricomycetidae</taxon>
        <taxon>Agaricales</taxon>
        <taxon>Agaricineae</taxon>
        <taxon>Hydnangiaceae</taxon>
        <taxon>Laccaria</taxon>
    </lineage>
</organism>
<dbReference type="STRING" id="486041.B0CV71"/>
<accession>B0CV71</accession>
<dbReference type="Pfam" id="PF09073">
    <property type="entry name" value="BUD22"/>
    <property type="match status" value="1"/>
</dbReference>
<feature type="region of interest" description="Disordered" evidence="2">
    <location>
        <begin position="285"/>
        <end position="413"/>
    </location>
</feature>
<dbReference type="GO" id="GO:0030490">
    <property type="term" value="P:maturation of SSU-rRNA"/>
    <property type="evidence" value="ECO:0007669"/>
    <property type="project" value="TreeGrafter"/>
</dbReference>
<dbReference type="GeneID" id="6071374"/>
<protein>
    <submittedName>
        <fullName evidence="4">Predicted protein</fullName>
    </submittedName>
</protein>
<dbReference type="InterPro" id="IPR015158">
    <property type="entry name" value="Bud22_dom"/>
</dbReference>
<keyword evidence="1" id="KW-0175">Coiled coil</keyword>
<sequence length="438" mass="48068">MTEERGVKRKRYEPPQEHHDIKEVHKASKKAKVFETQKLVKRLKDLRRKGDDPKAIEEHEEQLTLLKSVDHDTIGNTAFKTKILKDNSLRENDFVQAALSSEVGENVTTPAKPGTPLAKVQSRLLSSKLLAAQIVVSIENLRMLLDPTLRGPKAEGTEEDTAVPAPKRKKAPTLSGEQSVAHAAMEDCESDGDEWKGVDDENQDMADAAIGDGVDDGWESGTVGEGDDVAGSDGWESSSIGNDDDVSEDGDRLELHAKPAVKKSATAALKAKASASGLQSTFLPSLSVGFVRGGSEESDWSEEGRVADIDVKKNRRGQRARRAIWEKKYGRNANHKKKESEESTKFGSVRGEPPRPRQLHNHPPSSGASRKIKPTSQQRQPPDMGWGQRRIGPNKIPPSKSETKADQSLHPSWEAKRKLKLKESAGIIPSQGTKIKFS</sequence>
<evidence type="ECO:0000313" key="4">
    <source>
        <dbReference type="EMBL" id="EDR13697.1"/>
    </source>
</evidence>
<name>B0CV71_LACBS</name>
<evidence type="ECO:0000313" key="5">
    <source>
        <dbReference type="Proteomes" id="UP000001194"/>
    </source>
</evidence>
<dbReference type="OrthoDB" id="3364872at2759"/>
<reference evidence="4 5" key="1">
    <citation type="journal article" date="2008" name="Nature">
        <title>The genome of Laccaria bicolor provides insights into mycorrhizal symbiosis.</title>
        <authorList>
            <person name="Martin F."/>
            <person name="Aerts A."/>
            <person name="Ahren D."/>
            <person name="Brun A."/>
            <person name="Danchin E.G.J."/>
            <person name="Duchaussoy F."/>
            <person name="Gibon J."/>
            <person name="Kohler A."/>
            <person name="Lindquist E."/>
            <person name="Pereda V."/>
            <person name="Salamov A."/>
            <person name="Shapiro H.J."/>
            <person name="Wuyts J."/>
            <person name="Blaudez D."/>
            <person name="Buee M."/>
            <person name="Brokstein P."/>
            <person name="Canbaeck B."/>
            <person name="Cohen D."/>
            <person name="Courty P.E."/>
            <person name="Coutinho P.M."/>
            <person name="Delaruelle C."/>
            <person name="Detter J.C."/>
            <person name="Deveau A."/>
            <person name="DiFazio S."/>
            <person name="Duplessis S."/>
            <person name="Fraissinet-Tachet L."/>
            <person name="Lucic E."/>
            <person name="Frey-Klett P."/>
            <person name="Fourrey C."/>
            <person name="Feussner I."/>
            <person name="Gay G."/>
            <person name="Grimwood J."/>
            <person name="Hoegger P.J."/>
            <person name="Jain P."/>
            <person name="Kilaru S."/>
            <person name="Labbe J."/>
            <person name="Lin Y.C."/>
            <person name="Legue V."/>
            <person name="Le Tacon F."/>
            <person name="Marmeisse R."/>
            <person name="Melayah D."/>
            <person name="Montanini B."/>
            <person name="Muratet M."/>
            <person name="Nehls U."/>
            <person name="Niculita-Hirzel H."/>
            <person name="Oudot-Le Secq M.P."/>
            <person name="Peter M."/>
            <person name="Quesneville H."/>
            <person name="Rajashekar B."/>
            <person name="Reich M."/>
            <person name="Rouhier N."/>
            <person name="Schmutz J."/>
            <person name="Yin T."/>
            <person name="Chalot M."/>
            <person name="Henrissat B."/>
            <person name="Kuees U."/>
            <person name="Lucas S."/>
            <person name="Van de Peer Y."/>
            <person name="Podila G.K."/>
            <person name="Polle A."/>
            <person name="Pukkila P.J."/>
            <person name="Richardson P.M."/>
            <person name="Rouze P."/>
            <person name="Sanders I.R."/>
            <person name="Stajich J.E."/>
            <person name="Tunlid A."/>
            <person name="Tuskan G."/>
            <person name="Grigoriev I.V."/>
        </authorList>
    </citation>
    <scope>NUCLEOTIDE SEQUENCE [LARGE SCALE GENOMIC DNA]</scope>
    <source>
        <strain evidence="5">S238N-H82 / ATCC MYA-4686</strain>
    </source>
</reference>
<dbReference type="AlphaFoldDB" id="B0CV71"/>
<feature type="region of interest" description="Disordered" evidence="2">
    <location>
        <begin position="149"/>
        <end position="252"/>
    </location>
</feature>
<dbReference type="RefSeq" id="XP_001876195.1">
    <property type="nucleotide sequence ID" value="XM_001876160.1"/>
</dbReference>
<dbReference type="PANTHER" id="PTHR23325:SF1">
    <property type="entry name" value="SERUM RESPONSE FACTOR-BINDING PROTEIN 1"/>
    <property type="match status" value="1"/>
</dbReference>
<feature type="compositionally biased region" description="Polar residues" evidence="2">
    <location>
        <begin position="363"/>
        <end position="380"/>
    </location>
</feature>
<feature type="region of interest" description="Disordered" evidence="2">
    <location>
        <begin position="1"/>
        <end position="28"/>
    </location>
</feature>
<proteinExistence type="predicted"/>
<feature type="compositionally biased region" description="Basic and acidic residues" evidence="2">
    <location>
        <begin position="1"/>
        <end position="26"/>
    </location>
</feature>
<keyword evidence="5" id="KW-1185">Reference proteome</keyword>
<feature type="domain" description="Bud22" evidence="3">
    <location>
        <begin position="18"/>
        <end position="437"/>
    </location>
</feature>
<dbReference type="EMBL" id="DS547093">
    <property type="protein sequence ID" value="EDR13697.1"/>
    <property type="molecule type" value="Genomic_DNA"/>
</dbReference>
<dbReference type="HOGENOM" id="CLU_029647_1_0_1"/>
<evidence type="ECO:0000256" key="1">
    <source>
        <dbReference type="ARBA" id="ARBA00023054"/>
    </source>
</evidence>
<dbReference type="PANTHER" id="PTHR23325">
    <property type="entry name" value="SERUM RESPONSE FACTOR-BINDING"/>
    <property type="match status" value="1"/>
</dbReference>
<evidence type="ECO:0000256" key="2">
    <source>
        <dbReference type="SAM" id="MobiDB-lite"/>
    </source>
</evidence>